<dbReference type="GeneID" id="19167987"/>
<dbReference type="Proteomes" id="UP000019478">
    <property type="component" value="Unassembled WGS sequence"/>
</dbReference>
<feature type="chain" id="PRO_5004933267" description="Cardiolipin synthase N-terminal domain-containing protein" evidence="7">
    <location>
        <begin position="20"/>
        <end position="105"/>
    </location>
</feature>
<evidence type="ECO:0000259" key="8">
    <source>
        <dbReference type="Pfam" id="PF13396"/>
    </source>
</evidence>
<keyword evidence="5 6" id="KW-0472">Membrane</keyword>
<feature type="transmembrane region" description="Helical" evidence="6">
    <location>
        <begin position="68"/>
        <end position="89"/>
    </location>
</feature>
<gene>
    <name evidence="9" type="ORF">A1O3_03862</name>
</gene>
<feature type="transmembrane region" description="Helical" evidence="6">
    <location>
        <begin position="35"/>
        <end position="56"/>
    </location>
</feature>
<dbReference type="AlphaFoldDB" id="W9Y350"/>
<comment type="subcellular location">
    <subcellularLocation>
        <location evidence="1">Cell membrane</location>
        <topology evidence="1">Multi-pass membrane protein</topology>
    </subcellularLocation>
</comment>
<dbReference type="EMBL" id="AMGY01000003">
    <property type="protein sequence ID" value="EXJ86908.1"/>
    <property type="molecule type" value="Genomic_DNA"/>
</dbReference>
<evidence type="ECO:0000256" key="6">
    <source>
        <dbReference type="SAM" id="Phobius"/>
    </source>
</evidence>
<feature type="domain" description="Cardiolipin synthase N-terminal" evidence="8">
    <location>
        <begin position="49"/>
        <end position="90"/>
    </location>
</feature>
<evidence type="ECO:0000256" key="7">
    <source>
        <dbReference type="SAM" id="SignalP"/>
    </source>
</evidence>
<evidence type="ECO:0000256" key="1">
    <source>
        <dbReference type="ARBA" id="ARBA00004651"/>
    </source>
</evidence>
<dbReference type="GO" id="GO:0005886">
    <property type="term" value="C:plasma membrane"/>
    <property type="evidence" value="ECO:0007669"/>
    <property type="project" value="UniProtKB-SubCell"/>
</dbReference>
<sequence length="105" mass="11347">MQNTLTTILWLYVASLSSAAPLGDGTITINNNAIGYGTGGGIVGLIVLILDILAIVELIQSNRPVSHKLLWALVVLVFPFIGMLLYFFFSNRQAHKSGSSYEPLP</sequence>
<organism evidence="9 10">
    <name type="scientific">Capronia epimyces CBS 606.96</name>
    <dbReference type="NCBI Taxonomy" id="1182542"/>
    <lineage>
        <taxon>Eukaryota</taxon>
        <taxon>Fungi</taxon>
        <taxon>Dikarya</taxon>
        <taxon>Ascomycota</taxon>
        <taxon>Pezizomycotina</taxon>
        <taxon>Eurotiomycetes</taxon>
        <taxon>Chaetothyriomycetidae</taxon>
        <taxon>Chaetothyriales</taxon>
        <taxon>Herpotrichiellaceae</taxon>
        <taxon>Capronia</taxon>
    </lineage>
</organism>
<keyword evidence="2" id="KW-1003">Cell membrane</keyword>
<evidence type="ECO:0000256" key="5">
    <source>
        <dbReference type="ARBA" id="ARBA00023136"/>
    </source>
</evidence>
<dbReference type="Pfam" id="PF13396">
    <property type="entry name" value="PLDc_N"/>
    <property type="match status" value="1"/>
</dbReference>
<dbReference type="InterPro" id="IPR027379">
    <property type="entry name" value="CLS_N"/>
</dbReference>
<dbReference type="eggNOG" id="ENOG502SCKV">
    <property type="taxonomic scope" value="Eukaryota"/>
</dbReference>
<dbReference type="RefSeq" id="XP_007732187.1">
    <property type="nucleotide sequence ID" value="XM_007733997.1"/>
</dbReference>
<protein>
    <recommendedName>
        <fullName evidence="8">Cardiolipin synthase N-terminal domain-containing protein</fullName>
    </recommendedName>
</protein>
<reference evidence="9 10" key="1">
    <citation type="submission" date="2013-03" db="EMBL/GenBank/DDBJ databases">
        <title>The Genome Sequence of Capronia epimyces CBS 606.96.</title>
        <authorList>
            <consortium name="The Broad Institute Genomics Platform"/>
            <person name="Cuomo C."/>
            <person name="de Hoog S."/>
            <person name="Gorbushina A."/>
            <person name="Walker B."/>
            <person name="Young S.K."/>
            <person name="Zeng Q."/>
            <person name="Gargeya S."/>
            <person name="Fitzgerald M."/>
            <person name="Haas B."/>
            <person name="Abouelleil A."/>
            <person name="Allen A.W."/>
            <person name="Alvarado L."/>
            <person name="Arachchi H.M."/>
            <person name="Berlin A.M."/>
            <person name="Chapman S.B."/>
            <person name="Gainer-Dewar J."/>
            <person name="Goldberg J."/>
            <person name="Griggs A."/>
            <person name="Gujja S."/>
            <person name="Hansen M."/>
            <person name="Howarth C."/>
            <person name="Imamovic A."/>
            <person name="Ireland A."/>
            <person name="Larimer J."/>
            <person name="McCowan C."/>
            <person name="Murphy C."/>
            <person name="Pearson M."/>
            <person name="Poon T.W."/>
            <person name="Priest M."/>
            <person name="Roberts A."/>
            <person name="Saif S."/>
            <person name="Shea T."/>
            <person name="Sisk P."/>
            <person name="Sykes S."/>
            <person name="Wortman J."/>
            <person name="Nusbaum C."/>
            <person name="Birren B."/>
        </authorList>
    </citation>
    <scope>NUCLEOTIDE SEQUENCE [LARGE SCALE GENOMIC DNA]</scope>
    <source>
        <strain evidence="9 10">CBS 606.96</strain>
    </source>
</reference>
<keyword evidence="4 6" id="KW-1133">Transmembrane helix</keyword>
<dbReference type="HOGENOM" id="CLU_164169_0_0_1"/>
<evidence type="ECO:0000256" key="3">
    <source>
        <dbReference type="ARBA" id="ARBA00022692"/>
    </source>
</evidence>
<proteinExistence type="predicted"/>
<feature type="signal peptide" evidence="7">
    <location>
        <begin position="1"/>
        <end position="19"/>
    </location>
</feature>
<evidence type="ECO:0000256" key="2">
    <source>
        <dbReference type="ARBA" id="ARBA00022475"/>
    </source>
</evidence>
<evidence type="ECO:0000313" key="10">
    <source>
        <dbReference type="Proteomes" id="UP000019478"/>
    </source>
</evidence>
<dbReference type="OrthoDB" id="5193244at2759"/>
<name>W9Y350_9EURO</name>
<evidence type="ECO:0000256" key="4">
    <source>
        <dbReference type="ARBA" id="ARBA00022989"/>
    </source>
</evidence>
<keyword evidence="10" id="KW-1185">Reference proteome</keyword>
<evidence type="ECO:0000313" key="9">
    <source>
        <dbReference type="EMBL" id="EXJ86908.1"/>
    </source>
</evidence>
<keyword evidence="3 6" id="KW-0812">Transmembrane</keyword>
<accession>W9Y350</accession>
<comment type="caution">
    <text evidence="9">The sequence shown here is derived from an EMBL/GenBank/DDBJ whole genome shotgun (WGS) entry which is preliminary data.</text>
</comment>
<keyword evidence="7" id="KW-0732">Signal</keyword>